<dbReference type="Pfam" id="PF14384">
    <property type="entry name" value="BrnA_antitoxin"/>
    <property type="match status" value="1"/>
</dbReference>
<dbReference type="AlphaFoldDB" id="A0AB39CTW8"/>
<accession>A0AB39CTW8</accession>
<protein>
    <submittedName>
        <fullName evidence="1">BrnA antitoxin family protein</fullName>
    </submittedName>
</protein>
<name>A0AB39CTW8_9BURK</name>
<gene>
    <name evidence="1" type="ORF">ABRZ02_03455</name>
</gene>
<reference evidence="1" key="1">
    <citation type="submission" date="2024-05" db="EMBL/GenBank/DDBJ databases">
        <authorList>
            <person name="Luo Y.-C."/>
            <person name="Nicholds J."/>
            <person name="Mortimer T."/>
            <person name="Maboni G."/>
        </authorList>
    </citation>
    <scope>NUCLEOTIDE SEQUENCE</scope>
    <source>
        <strain evidence="1">153271</strain>
    </source>
</reference>
<organism evidence="1">
    <name type="scientific">Castellaniella ginsengisoli</name>
    <dbReference type="NCBI Taxonomy" id="546114"/>
    <lineage>
        <taxon>Bacteria</taxon>
        <taxon>Pseudomonadati</taxon>
        <taxon>Pseudomonadota</taxon>
        <taxon>Betaproteobacteria</taxon>
        <taxon>Burkholderiales</taxon>
        <taxon>Alcaligenaceae</taxon>
        <taxon>Castellaniella</taxon>
    </lineage>
</organism>
<dbReference type="InterPro" id="IPR025528">
    <property type="entry name" value="BrnA_antitoxin"/>
</dbReference>
<dbReference type="RefSeq" id="WP_368647934.1">
    <property type="nucleotide sequence ID" value="NZ_CP158253.1"/>
</dbReference>
<dbReference type="EMBL" id="CP158253">
    <property type="protein sequence ID" value="XDJ45355.1"/>
    <property type="molecule type" value="Genomic_DNA"/>
</dbReference>
<evidence type="ECO:0000313" key="1">
    <source>
        <dbReference type="EMBL" id="XDJ45355.1"/>
    </source>
</evidence>
<proteinExistence type="predicted"/>
<sequence>MSSKRKLIMPTPEEDAAINRGIAADPDTYELGTEEFKQLKRVGRPRLDTPKVAVTIRYDKAVIDAFKADGPGWQTRMNDVLKKAVARKRA</sequence>